<feature type="transmembrane region" description="Helical" evidence="9">
    <location>
        <begin position="12"/>
        <end position="33"/>
    </location>
</feature>
<dbReference type="Pfam" id="PF04290">
    <property type="entry name" value="DctQ"/>
    <property type="match status" value="1"/>
</dbReference>
<evidence type="ECO:0000256" key="5">
    <source>
        <dbReference type="ARBA" id="ARBA00022692"/>
    </source>
</evidence>
<evidence type="ECO:0000313" key="11">
    <source>
        <dbReference type="EMBL" id="MFC5588888.1"/>
    </source>
</evidence>
<keyword evidence="6 9" id="KW-1133">Transmembrane helix</keyword>
<gene>
    <name evidence="11" type="ORF">ACFPRA_08315</name>
</gene>
<evidence type="ECO:0000256" key="9">
    <source>
        <dbReference type="SAM" id="Phobius"/>
    </source>
</evidence>
<evidence type="ECO:0000256" key="6">
    <source>
        <dbReference type="ARBA" id="ARBA00022989"/>
    </source>
</evidence>
<evidence type="ECO:0000259" key="10">
    <source>
        <dbReference type="Pfam" id="PF04290"/>
    </source>
</evidence>
<organism evidence="11 12">
    <name type="scientific">Sporosarcina soli</name>
    <dbReference type="NCBI Taxonomy" id="334736"/>
    <lineage>
        <taxon>Bacteria</taxon>
        <taxon>Bacillati</taxon>
        <taxon>Bacillota</taxon>
        <taxon>Bacilli</taxon>
        <taxon>Bacillales</taxon>
        <taxon>Caryophanaceae</taxon>
        <taxon>Sporosarcina</taxon>
    </lineage>
</organism>
<evidence type="ECO:0000256" key="3">
    <source>
        <dbReference type="ARBA" id="ARBA00022475"/>
    </source>
</evidence>
<evidence type="ECO:0000256" key="7">
    <source>
        <dbReference type="ARBA" id="ARBA00023136"/>
    </source>
</evidence>
<feature type="transmembrane region" description="Helical" evidence="9">
    <location>
        <begin position="134"/>
        <end position="159"/>
    </location>
</feature>
<comment type="subcellular location">
    <subcellularLocation>
        <location evidence="1">Cell inner membrane</location>
        <topology evidence="1">Multi-pass membrane protein</topology>
    </subcellularLocation>
</comment>
<keyword evidence="7 9" id="KW-0472">Membrane</keyword>
<evidence type="ECO:0000313" key="12">
    <source>
        <dbReference type="Proteomes" id="UP001596109"/>
    </source>
</evidence>
<protein>
    <submittedName>
        <fullName evidence="11">TRAP transporter small permease</fullName>
    </submittedName>
</protein>
<dbReference type="PANTHER" id="PTHR35011">
    <property type="entry name" value="2,3-DIKETO-L-GULONATE TRAP TRANSPORTER SMALL PERMEASE PROTEIN YIAM"/>
    <property type="match status" value="1"/>
</dbReference>
<dbReference type="RefSeq" id="WP_381432580.1">
    <property type="nucleotide sequence ID" value="NZ_JBHSNO010000005.1"/>
</dbReference>
<feature type="domain" description="Tripartite ATP-independent periplasmic transporters DctQ component" evidence="10">
    <location>
        <begin position="29"/>
        <end position="154"/>
    </location>
</feature>
<evidence type="ECO:0000256" key="8">
    <source>
        <dbReference type="ARBA" id="ARBA00038436"/>
    </source>
</evidence>
<keyword evidence="4" id="KW-0997">Cell inner membrane</keyword>
<keyword evidence="3" id="KW-1003">Cell membrane</keyword>
<comment type="caution">
    <text evidence="11">The sequence shown here is derived from an EMBL/GenBank/DDBJ whole genome shotgun (WGS) entry which is preliminary data.</text>
</comment>
<accession>A0ABW0TIR1</accession>
<reference evidence="12" key="1">
    <citation type="journal article" date="2019" name="Int. J. Syst. Evol. Microbiol.">
        <title>The Global Catalogue of Microorganisms (GCM) 10K type strain sequencing project: providing services to taxonomists for standard genome sequencing and annotation.</title>
        <authorList>
            <consortium name="The Broad Institute Genomics Platform"/>
            <consortium name="The Broad Institute Genome Sequencing Center for Infectious Disease"/>
            <person name="Wu L."/>
            <person name="Ma J."/>
        </authorList>
    </citation>
    <scope>NUCLEOTIDE SEQUENCE [LARGE SCALE GENOMIC DNA]</scope>
    <source>
        <strain evidence="12">CGMCC 4.1434</strain>
    </source>
</reference>
<feature type="transmembrane region" description="Helical" evidence="9">
    <location>
        <begin position="93"/>
        <end position="114"/>
    </location>
</feature>
<evidence type="ECO:0000256" key="2">
    <source>
        <dbReference type="ARBA" id="ARBA00022448"/>
    </source>
</evidence>
<dbReference type="InterPro" id="IPR055348">
    <property type="entry name" value="DctQ"/>
</dbReference>
<comment type="similarity">
    <text evidence="8">Belongs to the TRAP transporter small permease family.</text>
</comment>
<name>A0ABW0TIR1_9BACL</name>
<keyword evidence="5 9" id="KW-0812">Transmembrane</keyword>
<keyword evidence="2" id="KW-0813">Transport</keyword>
<feature type="transmembrane region" description="Helical" evidence="9">
    <location>
        <begin position="53"/>
        <end position="72"/>
    </location>
</feature>
<evidence type="ECO:0000256" key="4">
    <source>
        <dbReference type="ARBA" id="ARBA00022519"/>
    </source>
</evidence>
<sequence>MEGVLKAYKVFQYLKVIGVWVSGISVLVMMFFISYDVFVRNVFSGSIRGGFEIVQNYLMPLVVFPSLAYVYSSGVLPKMDLIMDKLGARMKKGLIFMMLLIELFILALIVQFSWEFAMNGLERKTAFPAAGTMYPLYPLFFMIPIAFAMIFIENIFILIRNLKEEKASLLVIDKSGELEGF</sequence>
<evidence type="ECO:0000256" key="1">
    <source>
        <dbReference type="ARBA" id="ARBA00004429"/>
    </source>
</evidence>
<proteinExistence type="inferred from homology"/>
<keyword evidence="12" id="KW-1185">Reference proteome</keyword>
<dbReference type="EMBL" id="JBHSNO010000005">
    <property type="protein sequence ID" value="MFC5588888.1"/>
    <property type="molecule type" value="Genomic_DNA"/>
</dbReference>
<dbReference type="InterPro" id="IPR007387">
    <property type="entry name" value="TRAP_DctQ"/>
</dbReference>
<dbReference type="Proteomes" id="UP001596109">
    <property type="component" value="Unassembled WGS sequence"/>
</dbReference>